<keyword evidence="2" id="KW-0812">Transmembrane</keyword>
<keyword evidence="4" id="KW-1185">Reference proteome</keyword>
<dbReference type="Proteomes" id="UP001500063">
    <property type="component" value="Unassembled WGS sequence"/>
</dbReference>
<feature type="compositionally biased region" description="Low complexity" evidence="1">
    <location>
        <begin position="106"/>
        <end position="118"/>
    </location>
</feature>
<comment type="caution">
    <text evidence="3">The sequence shown here is derived from an EMBL/GenBank/DDBJ whole genome shotgun (WGS) entry which is preliminary data.</text>
</comment>
<feature type="compositionally biased region" description="Low complexity" evidence="1">
    <location>
        <begin position="125"/>
        <end position="137"/>
    </location>
</feature>
<keyword evidence="2" id="KW-1133">Transmembrane helix</keyword>
<feature type="compositionally biased region" description="Basic and acidic residues" evidence="1">
    <location>
        <begin position="1"/>
        <end position="10"/>
    </location>
</feature>
<feature type="region of interest" description="Disordered" evidence="1">
    <location>
        <begin position="1"/>
        <end position="137"/>
    </location>
</feature>
<dbReference type="RefSeq" id="WP_344122837.1">
    <property type="nucleotide sequence ID" value="NZ_BAAABW010000029.1"/>
</dbReference>
<feature type="transmembrane region" description="Helical" evidence="2">
    <location>
        <begin position="220"/>
        <end position="241"/>
    </location>
</feature>
<accession>A0ABN0XV14</accession>
<feature type="compositionally biased region" description="Pro residues" evidence="1">
    <location>
        <begin position="69"/>
        <end position="83"/>
    </location>
</feature>
<evidence type="ECO:0000313" key="4">
    <source>
        <dbReference type="Proteomes" id="UP001500063"/>
    </source>
</evidence>
<feature type="compositionally biased region" description="Basic and acidic residues" evidence="1">
    <location>
        <begin position="21"/>
        <end position="36"/>
    </location>
</feature>
<proteinExistence type="predicted"/>
<evidence type="ECO:0000313" key="3">
    <source>
        <dbReference type="EMBL" id="GAA0373623.1"/>
    </source>
</evidence>
<keyword evidence="2" id="KW-0472">Membrane</keyword>
<gene>
    <name evidence="3" type="ORF">GCM10010319_60090</name>
</gene>
<sequence>MSDKGSETGADKGAMAGAPPESHDRDPWAPPERRAPLDGPGEPPVPQQRVPLDKPAARTAPGAHDAVPPAAPQGLPTPPPYAFPPAGSAVPPVPQAPTGPGTPSAYPAGPYGQQPYGQVQGGGWYPQPAYGQQPPYGQGPYAPPGSYGYPAAPYGPGWQHPGPAAGNGLGVAALVLGIIGTVLSPTVFLGVILGILAIVFGGIGRTKVSSGEADNGGQTLAGLILGGVALVASVLMLIFYINFSRDHRETTPEEDPGATYGAYLSAPVLLVDRGPGR</sequence>
<evidence type="ECO:0000256" key="1">
    <source>
        <dbReference type="SAM" id="MobiDB-lite"/>
    </source>
</evidence>
<organism evidence="3 4">
    <name type="scientific">Streptomyces blastmyceticus</name>
    <dbReference type="NCBI Taxonomy" id="68180"/>
    <lineage>
        <taxon>Bacteria</taxon>
        <taxon>Bacillati</taxon>
        <taxon>Actinomycetota</taxon>
        <taxon>Actinomycetes</taxon>
        <taxon>Kitasatosporales</taxon>
        <taxon>Streptomycetaceae</taxon>
        <taxon>Streptomyces</taxon>
    </lineage>
</organism>
<dbReference type="EMBL" id="BAAABW010000029">
    <property type="protein sequence ID" value="GAA0373623.1"/>
    <property type="molecule type" value="Genomic_DNA"/>
</dbReference>
<reference evidence="3 4" key="1">
    <citation type="journal article" date="2019" name="Int. J. Syst. Evol. Microbiol.">
        <title>The Global Catalogue of Microorganisms (GCM) 10K type strain sequencing project: providing services to taxonomists for standard genome sequencing and annotation.</title>
        <authorList>
            <consortium name="The Broad Institute Genomics Platform"/>
            <consortium name="The Broad Institute Genome Sequencing Center for Infectious Disease"/>
            <person name="Wu L."/>
            <person name="Ma J."/>
        </authorList>
    </citation>
    <scope>NUCLEOTIDE SEQUENCE [LARGE SCALE GENOMIC DNA]</scope>
    <source>
        <strain evidence="3 4">JCM 4565</strain>
    </source>
</reference>
<evidence type="ECO:0000256" key="2">
    <source>
        <dbReference type="SAM" id="Phobius"/>
    </source>
</evidence>
<evidence type="ECO:0008006" key="5">
    <source>
        <dbReference type="Google" id="ProtNLM"/>
    </source>
</evidence>
<name>A0ABN0XV14_9ACTN</name>
<protein>
    <recommendedName>
        <fullName evidence="5">DUF4190 domain-containing protein</fullName>
    </recommendedName>
</protein>
<feature type="transmembrane region" description="Helical" evidence="2">
    <location>
        <begin position="169"/>
        <end position="200"/>
    </location>
</feature>